<feature type="region of interest" description="Disordered" evidence="1">
    <location>
        <begin position="412"/>
        <end position="433"/>
    </location>
</feature>
<dbReference type="AlphaFoldDB" id="A0A0P1ALV9"/>
<dbReference type="GeneID" id="36407748"/>
<evidence type="ECO:0000313" key="5">
    <source>
        <dbReference type="EMBL" id="CEG42415.1"/>
    </source>
</evidence>
<feature type="signal peptide" evidence="3">
    <location>
        <begin position="1"/>
        <end position="23"/>
    </location>
</feature>
<dbReference type="PROSITE" id="PS50011">
    <property type="entry name" value="PROTEIN_KINASE_DOM"/>
    <property type="match status" value="1"/>
</dbReference>
<keyword evidence="6" id="KW-1185">Reference proteome</keyword>
<evidence type="ECO:0000256" key="2">
    <source>
        <dbReference type="SAM" id="Phobius"/>
    </source>
</evidence>
<dbReference type="Gene3D" id="3.80.10.10">
    <property type="entry name" value="Ribonuclease Inhibitor"/>
    <property type="match status" value="1"/>
</dbReference>
<dbReference type="GO" id="GO:0005524">
    <property type="term" value="F:ATP binding"/>
    <property type="evidence" value="ECO:0007669"/>
    <property type="project" value="InterPro"/>
</dbReference>
<dbReference type="InterPro" id="IPR000719">
    <property type="entry name" value="Prot_kinase_dom"/>
</dbReference>
<dbReference type="OrthoDB" id="103029at2759"/>
<keyword evidence="2" id="KW-0472">Membrane</keyword>
<keyword evidence="5" id="KW-0418">Kinase</keyword>
<keyword evidence="5" id="KW-0808">Transferase</keyword>
<feature type="transmembrane region" description="Helical" evidence="2">
    <location>
        <begin position="295"/>
        <end position="317"/>
    </location>
</feature>
<reference evidence="6" key="1">
    <citation type="submission" date="2014-09" db="EMBL/GenBank/DDBJ databases">
        <authorList>
            <person name="Sharma Rahul"/>
            <person name="Thines Marco"/>
        </authorList>
    </citation>
    <scope>NUCLEOTIDE SEQUENCE [LARGE SCALE GENOMIC DNA]</scope>
</reference>
<dbReference type="SUPFAM" id="SSF52058">
    <property type="entry name" value="L domain-like"/>
    <property type="match status" value="1"/>
</dbReference>
<dbReference type="RefSeq" id="XP_024578784.1">
    <property type="nucleotide sequence ID" value="XM_024728293.1"/>
</dbReference>
<feature type="domain" description="Protein kinase" evidence="4">
    <location>
        <begin position="488"/>
        <end position="783"/>
    </location>
</feature>
<protein>
    <submittedName>
        <fullName evidence="5">Protein kinase-like domain</fullName>
    </submittedName>
</protein>
<evidence type="ECO:0000259" key="4">
    <source>
        <dbReference type="PROSITE" id="PS50011"/>
    </source>
</evidence>
<evidence type="ECO:0000256" key="3">
    <source>
        <dbReference type="SAM" id="SignalP"/>
    </source>
</evidence>
<dbReference type="InterPro" id="IPR032675">
    <property type="entry name" value="LRR_dom_sf"/>
</dbReference>
<keyword evidence="2" id="KW-1133">Transmembrane helix</keyword>
<keyword evidence="2" id="KW-0812">Transmembrane</keyword>
<dbReference type="EMBL" id="CCYD01000645">
    <property type="protein sequence ID" value="CEG42415.1"/>
    <property type="molecule type" value="Genomic_DNA"/>
</dbReference>
<organism evidence="5 6">
    <name type="scientific">Plasmopara halstedii</name>
    <name type="common">Downy mildew of sunflower</name>
    <dbReference type="NCBI Taxonomy" id="4781"/>
    <lineage>
        <taxon>Eukaryota</taxon>
        <taxon>Sar</taxon>
        <taxon>Stramenopiles</taxon>
        <taxon>Oomycota</taxon>
        <taxon>Peronosporomycetes</taxon>
        <taxon>Peronosporales</taxon>
        <taxon>Peronosporaceae</taxon>
        <taxon>Plasmopara</taxon>
    </lineage>
</organism>
<feature type="chain" id="PRO_5006058774" evidence="3">
    <location>
        <begin position="24"/>
        <end position="1079"/>
    </location>
</feature>
<evidence type="ECO:0000256" key="1">
    <source>
        <dbReference type="SAM" id="MobiDB-lite"/>
    </source>
</evidence>
<dbReference type="OMA" id="AFFVDCH"/>
<name>A0A0P1ALV9_PLAHL</name>
<dbReference type="InterPro" id="IPR011009">
    <property type="entry name" value="Kinase-like_dom_sf"/>
</dbReference>
<dbReference type="Proteomes" id="UP000054928">
    <property type="component" value="Unassembled WGS sequence"/>
</dbReference>
<evidence type="ECO:0000313" key="6">
    <source>
        <dbReference type="Proteomes" id="UP000054928"/>
    </source>
</evidence>
<dbReference type="Gene3D" id="1.10.510.10">
    <property type="entry name" value="Transferase(Phosphotransferase) domain 1"/>
    <property type="match status" value="1"/>
</dbReference>
<accession>A0A0P1ALV9</accession>
<dbReference type="SUPFAM" id="SSF56112">
    <property type="entry name" value="Protein kinase-like (PK-like)"/>
    <property type="match status" value="1"/>
</dbReference>
<sequence>MQSFHVILLITFLISNWSNVITSSDLICDHVRLGSQSATKWTVQCITSSITKNSAYFNPLSVKNFYIDNGTSVLASASELRLSSAFAEVDFLVSPSVTTFSLLAAPGYQPKKLVNILSTAFAELSALRALYLEGIPLSHGNLHLVLPSSIQTISIVNCGLSNFSIEFADNSALANSSISSIDIRQNKIYEIPAFIYELPSTVSLIDLRENVMNLSTESITNKKQLNSWLDVEILKIDADTRKTLDFPAQEVRSSIVGTATDMDKSKDLYNHSVSASSRGSETVSTMEKDSSLDTIPVAIVVFSIATILVVGIMLAFVARKRRRMQIHETDEILALPHPFDKSILPTRSGSSSHFTTTIESELSGSQILSGEGKQEVEDRDTCFIVPMSPTNSELSYTTTANLINAGYVDLKTPHESDQHSHHDTSKYERKDSNHSLELLSTHSTASMTASDQRSAARNTLRSALTTLLSVNIDQGAPMLTVNTFQYSFDPQTSIEETAFAFFVECKLVNQSSEHALSGGFQVKQLVLKFFVEEDVDYAGREKYALRCMSKNESGRCHVSQLFDDALDYDLQVGHFHDAITLKCSILVLEKPLQAHFALSRQTPEHQVSLFVNAIRAVHSQSLVHGALDTNSFTANASDENLKFSGLEQASRVDHNLSRYDMDILSSSQAECLPPEVAAYLLEDTHHFRAAMSLDIWSLGVIIIKIYAAGRRLEEFKDCKTSYDVFECLRDVQTTDKAANGCFFERSLAQFVPNSDMKSLVRQCVHLNAASRPSIDFIAKHKVFQPKEREVSRATTVTNAATIRMLTAIFEEKHLLSLLKSTKLLQAIEPERERSGKELMSVKNQIVARDDVTPEPLPPSLWLFLPPVDLGIDLTQRANCYSVEQWVLKLKRLQQQRAEEVHFPLVFMCETCEIGSTIPCSITTNTQYGVSVTSSLLSLVMPLVRETMLFMEARAILSNGLSVGEASGLTGPQQWEELRTFYCALERMELATINPVNEIEFALMEQQLKSQDQAKARKVLDKLTILNFSEDKRDWAALQRCNVRGKNSSSFSHTQCNQVQGVISISPTTLSEEQGYTICP</sequence>
<proteinExistence type="predicted"/>
<keyword evidence="3" id="KW-0732">Signal</keyword>
<dbReference type="GO" id="GO:0004672">
    <property type="term" value="F:protein kinase activity"/>
    <property type="evidence" value="ECO:0007669"/>
    <property type="project" value="InterPro"/>
</dbReference>